<keyword evidence="1" id="KW-0732">Signal</keyword>
<gene>
    <name evidence="2" type="ORF">ACFOLG_05175</name>
</gene>
<accession>A0ABV7RE95</accession>
<evidence type="ECO:0000313" key="2">
    <source>
        <dbReference type="EMBL" id="MFC3531572.1"/>
    </source>
</evidence>
<protein>
    <submittedName>
        <fullName evidence="2">Uncharacterized protein</fullName>
    </submittedName>
</protein>
<organism evidence="2 3">
    <name type="scientific">Vogesella facilis</name>
    <dbReference type="NCBI Taxonomy" id="1655232"/>
    <lineage>
        <taxon>Bacteria</taxon>
        <taxon>Pseudomonadati</taxon>
        <taxon>Pseudomonadota</taxon>
        <taxon>Betaproteobacteria</taxon>
        <taxon>Neisseriales</taxon>
        <taxon>Chromobacteriaceae</taxon>
        <taxon>Vogesella</taxon>
    </lineage>
</organism>
<proteinExistence type="predicted"/>
<comment type="caution">
    <text evidence="2">The sequence shown here is derived from an EMBL/GenBank/DDBJ whole genome shotgun (WGS) entry which is preliminary data.</text>
</comment>
<evidence type="ECO:0000313" key="3">
    <source>
        <dbReference type="Proteomes" id="UP001595741"/>
    </source>
</evidence>
<sequence length="184" mass="20728">MRPFCLPLLGLLLPSLPALAQPQSENLLQSLPPGYKIDYQLQQDSLLMTEMVPAAQSAQHWDEMLTTQVFHGLKVATPQAFRDIMVKQWDFACPGSAYDVVADGRENGYPYALWFLACPNNPATGQPENTWFKTIQGHDSFYVIQKAFKFSPSKAQLLPWLHYLRSVQLCDSRLPASRCPPSTN</sequence>
<keyword evidence="3" id="KW-1185">Reference proteome</keyword>
<dbReference type="EMBL" id="JBHRXN010000010">
    <property type="protein sequence ID" value="MFC3531572.1"/>
    <property type="molecule type" value="Genomic_DNA"/>
</dbReference>
<feature type="chain" id="PRO_5047342021" evidence="1">
    <location>
        <begin position="21"/>
        <end position="184"/>
    </location>
</feature>
<reference evidence="3" key="1">
    <citation type="journal article" date="2019" name="Int. J. Syst. Evol. Microbiol.">
        <title>The Global Catalogue of Microorganisms (GCM) 10K type strain sequencing project: providing services to taxonomists for standard genome sequencing and annotation.</title>
        <authorList>
            <consortium name="The Broad Institute Genomics Platform"/>
            <consortium name="The Broad Institute Genome Sequencing Center for Infectious Disease"/>
            <person name="Wu L."/>
            <person name="Ma J."/>
        </authorList>
    </citation>
    <scope>NUCLEOTIDE SEQUENCE [LARGE SCALE GENOMIC DNA]</scope>
    <source>
        <strain evidence="3">KCTC 42742</strain>
    </source>
</reference>
<evidence type="ECO:0000256" key="1">
    <source>
        <dbReference type="SAM" id="SignalP"/>
    </source>
</evidence>
<feature type="signal peptide" evidence="1">
    <location>
        <begin position="1"/>
        <end position="20"/>
    </location>
</feature>
<name>A0ABV7RE95_9NEIS</name>
<dbReference type="Proteomes" id="UP001595741">
    <property type="component" value="Unassembled WGS sequence"/>
</dbReference>
<dbReference type="RefSeq" id="WP_386089179.1">
    <property type="nucleotide sequence ID" value="NZ_JBHRXN010000010.1"/>
</dbReference>